<dbReference type="PANTHER" id="PTHR22957:SF27">
    <property type="entry name" value="TBC1 DOMAIN FAMILY MEMBER 13"/>
    <property type="match status" value="1"/>
</dbReference>
<protein>
    <recommendedName>
        <fullName evidence="2">Rab-GAP TBC domain-containing protein</fullName>
    </recommendedName>
</protein>
<dbReference type="FunFam" id="1.10.472.80:FF:000048">
    <property type="entry name" value="TBC domain containing protein"/>
    <property type="match status" value="1"/>
</dbReference>
<feature type="region of interest" description="Disordered" evidence="1">
    <location>
        <begin position="203"/>
        <end position="222"/>
    </location>
</feature>
<evidence type="ECO:0000256" key="1">
    <source>
        <dbReference type="SAM" id="MobiDB-lite"/>
    </source>
</evidence>
<dbReference type="InterPro" id="IPR035969">
    <property type="entry name" value="Rab-GAP_TBC_sf"/>
</dbReference>
<dbReference type="Proteomes" id="UP001054902">
    <property type="component" value="Unassembled WGS sequence"/>
</dbReference>
<evidence type="ECO:0000259" key="2">
    <source>
        <dbReference type="PROSITE" id="PS50086"/>
    </source>
</evidence>
<feature type="compositionally biased region" description="Pro residues" evidence="1">
    <location>
        <begin position="42"/>
        <end position="55"/>
    </location>
</feature>
<evidence type="ECO:0000313" key="3">
    <source>
        <dbReference type="EMBL" id="GFH52465.1"/>
    </source>
</evidence>
<comment type="caution">
    <text evidence="3">The sequence shown here is derived from an EMBL/GenBank/DDBJ whole genome shotgun (WGS) entry which is preliminary data.</text>
</comment>
<feature type="compositionally biased region" description="Low complexity" evidence="1">
    <location>
        <begin position="29"/>
        <end position="41"/>
    </location>
</feature>
<evidence type="ECO:0000313" key="4">
    <source>
        <dbReference type="Proteomes" id="UP001054902"/>
    </source>
</evidence>
<dbReference type="Gene3D" id="1.10.8.270">
    <property type="entry name" value="putative rabgap domain of human tbc1 domain family member 14 like domains"/>
    <property type="match status" value="1"/>
</dbReference>
<proteinExistence type="predicted"/>
<organism evidence="3 4">
    <name type="scientific">Chaetoceros tenuissimus</name>
    <dbReference type="NCBI Taxonomy" id="426638"/>
    <lineage>
        <taxon>Eukaryota</taxon>
        <taxon>Sar</taxon>
        <taxon>Stramenopiles</taxon>
        <taxon>Ochrophyta</taxon>
        <taxon>Bacillariophyta</taxon>
        <taxon>Coscinodiscophyceae</taxon>
        <taxon>Chaetocerotophycidae</taxon>
        <taxon>Chaetocerotales</taxon>
        <taxon>Chaetocerotaceae</taxon>
        <taxon>Chaetoceros</taxon>
    </lineage>
</organism>
<gene>
    <name evidence="3" type="ORF">CTEN210_08941</name>
</gene>
<dbReference type="SUPFAM" id="SSF47923">
    <property type="entry name" value="Ypt/Rab-GAP domain of gyp1p"/>
    <property type="match status" value="2"/>
</dbReference>
<feature type="domain" description="Rab-GAP TBC" evidence="2">
    <location>
        <begin position="85"/>
        <end position="449"/>
    </location>
</feature>
<keyword evidence="4" id="KW-1185">Reference proteome</keyword>
<feature type="region of interest" description="Disordered" evidence="1">
    <location>
        <begin position="24"/>
        <end position="67"/>
    </location>
</feature>
<dbReference type="PROSITE" id="PS50086">
    <property type="entry name" value="TBC_RABGAP"/>
    <property type="match status" value="1"/>
</dbReference>
<dbReference type="AlphaFoldDB" id="A0AAD3CWY0"/>
<dbReference type="GO" id="GO:0005096">
    <property type="term" value="F:GTPase activator activity"/>
    <property type="evidence" value="ECO:0007669"/>
    <property type="project" value="TreeGrafter"/>
</dbReference>
<accession>A0AAD3CWY0</accession>
<dbReference type="EMBL" id="BLLK01000045">
    <property type="protein sequence ID" value="GFH52465.1"/>
    <property type="molecule type" value="Genomic_DNA"/>
</dbReference>
<name>A0AAD3CWY0_9STRA</name>
<dbReference type="InterPro" id="IPR000195">
    <property type="entry name" value="Rab-GAP-TBC_dom"/>
</dbReference>
<dbReference type="GO" id="GO:0006886">
    <property type="term" value="P:intracellular protein transport"/>
    <property type="evidence" value="ECO:0007669"/>
    <property type="project" value="TreeGrafter"/>
</dbReference>
<dbReference type="SMART" id="SM00164">
    <property type="entry name" value="TBC"/>
    <property type="match status" value="1"/>
</dbReference>
<reference evidence="3 4" key="1">
    <citation type="journal article" date="2021" name="Sci. Rep.">
        <title>The genome of the diatom Chaetoceros tenuissimus carries an ancient integrated fragment of an extant virus.</title>
        <authorList>
            <person name="Hongo Y."/>
            <person name="Kimura K."/>
            <person name="Takaki Y."/>
            <person name="Yoshida Y."/>
            <person name="Baba S."/>
            <person name="Kobayashi G."/>
            <person name="Nagasaki K."/>
            <person name="Hano T."/>
            <person name="Tomaru Y."/>
        </authorList>
    </citation>
    <scope>NUCLEOTIDE SEQUENCE [LARGE SCALE GENOMIC DNA]</scope>
    <source>
        <strain evidence="3 4">NIES-3715</strain>
    </source>
</reference>
<dbReference type="Pfam" id="PF00566">
    <property type="entry name" value="RabGAP-TBC"/>
    <property type="match status" value="1"/>
</dbReference>
<feature type="compositionally biased region" description="Basic and acidic residues" evidence="1">
    <location>
        <begin position="203"/>
        <end position="212"/>
    </location>
</feature>
<dbReference type="PANTHER" id="PTHR22957">
    <property type="entry name" value="TBC1 DOMAIN FAMILY MEMBER GTPASE-ACTIVATING PROTEIN"/>
    <property type="match status" value="1"/>
</dbReference>
<sequence>MMKAKTSKFETCIFGESSSVNDIKASVEPSSTSSLTQTSTPPTSPTKDSPPPRPVKPSSASKSQQEVNHVINIQELRRLSSQGVPDDCSFRSIAWRILLGYLPLDTSKWQQVLDRDRTLYRNLVKDLFVPSDEHPFEEEGYKLIGKGLNRDGSTPRQNKVTKDGPSRIEEAVQAMNKATLLDQVTEEENEASTLEIPENVREQWKKSGRDPESLSAGMGGKRSRSCLNRHFNALLVTTNDTANTTTNDVQKAQKADEILTMGGEVENDFDPQWRHFLENATLLDEIRKDVVRTHPDLKFFLEPEDSLGVRRYAAIERILFVWAKLNKGVRYVQGMNEIAGTLYFVLANDENEEWAAEAEADTYFLFNTLMVEMRDIFVPDLDEADTGIHGRMANMLALLSLHDPEVKCHLDESGIDPGFYSIRWLTTLLSREFLLPDTIRLWDSMFSSTHKDNFMRYVCVCMVMIIREELLEADFGGCLRLLQSYPPTDVEKLLESSRALWIYESQVTLACHKGGISLNQALTTIAPPPAVLMAYGLKGGFAIDQIEKMREHMMRATNTRSRVAGLRRNNSNATNGSASNGKSYFRGLFTNKK</sequence>
<dbReference type="Gene3D" id="1.10.472.80">
    <property type="entry name" value="Ypt/Rab-GAP domain of gyp1p, domain 3"/>
    <property type="match status" value="1"/>
</dbReference>